<proteinExistence type="predicted"/>
<sequence length="211" mass="23532">MNDHYADPLREAVALGRQRALQLAPVAVTTTQVLLQLKAQRVRAQAERERQAADALRARQRAEHRAARLQWLPANDPAWLRKADLLQVSRAWGAAAPYAASDPAAERAQLKCEERLRELHPYAMNRYDRLRAEGHAPEAAMREVAPMFAREPRPRTGYPAAVRRQLSPAVQLAHQDFPHTIDKVVKACAGTTAVAVPGPKRTGTPARNRQK</sequence>
<evidence type="ECO:0000256" key="1">
    <source>
        <dbReference type="SAM" id="Coils"/>
    </source>
</evidence>
<organism evidence="3 4">
    <name type="scientific">Planotetraspora thailandica</name>
    <dbReference type="NCBI Taxonomy" id="487172"/>
    <lineage>
        <taxon>Bacteria</taxon>
        <taxon>Bacillati</taxon>
        <taxon>Actinomycetota</taxon>
        <taxon>Actinomycetes</taxon>
        <taxon>Streptosporangiales</taxon>
        <taxon>Streptosporangiaceae</taxon>
        <taxon>Planotetraspora</taxon>
    </lineage>
</organism>
<name>A0A8J3V3D9_9ACTN</name>
<evidence type="ECO:0000256" key="2">
    <source>
        <dbReference type="SAM" id="MobiDB-lite"/>
    </source>
</evidence>
<comment type="caution">
    <text evidence="3">The sequence shown here is derived from an EMBL/GenBank/DDBJ whole genome shotgun (WGS) entry which is preliminary data.</text>
</comment>
<dbReference type="EMBL" id="BOOR01000032">
    <property type="protein sequence ID" value="GII56051.1"/>
    <property type="molecule type" value="Genomic_DNA"/>
</dbReference>
<keyword evidence="4" id="KW-1185">Reference proteome</keyword>
<keyword evidence="1" id="KW-0175">Coiled coil</keyword>
<dbReference type="Proteomes" id="UP000605992">
    <property type="component" value="Unassembled WGS sequence"/>
</dbReference>
<accession>A0A8J3V3D9</accession>
<dbReference type="RefSeq" id="WP_203946231.1">
    <property type="nucleotide sequence ID" value="NZ_BOOR01000032.1"/>
</dbReference>
<evidence type="ECO:0000313" key="4">
    <source>
        <dbReference type="Proteomes" id="UP000605992"/>
    </source>
</evidence>
<reference evidence="3" key="1">
    <citation type="submission" date="2021-01" db="EMBL/GenBank/DDBJ databases">
        <title>Whole genome shotgun sequence of Planotetraspora thailandica NBRC 104271.</title>
        <authorList>
            <person name="Komaki H."/>
            <person name="Tamura T."/>
        </authorList>
    </citation>
    <scope>NUCLEOTIDE SEQUENCE</scope>
    <source>
        <strain evidence="3">NBRC 104271</strain>
    </source>
</reference>
<dbReference type="AlphaFoldDB" id="A0A8J3V3D9"/>
<feature type="region of interest" description="Disordered" evidence="2">
    <location>
        <begin position="192"/>
        <end position="211"/>
    </location>
</feature>
<feature type="coiled-coil region" evidence="1">
    <location>
        <begin position="34"/>
        <end position="63"/>
    </location>
</feature>
<protein>
    <submittedName>
        <fullName evidence="3">Uncharacterized protein</fullName>
    </submittedName>
</protein>
<evidence type="ECO:0000313" key="3">
    <source>
        <dbReference type="EMBL" id="GII56051.1"/>
    </source>
</evidence>
<gene>
    <name evidence="3" type="ORF">Pth03_44400</name>
</gene>